<dbReference type="Proteomes" id="UP000582837">
    <property type="component" value="Unassembled WGS sequence"/>
</dbReference>
<feature type="domain" description="DNA methylase adenine-specific" evidence="2">
    <location>
        <begin position="103"/>
        <end position="207"/>
    </location>
</feature>
<evidence type="ECO:0000313" key="3">
    <source>
        <dbReference type="EMBL" id="MBB6070011.1"/>
    </source>
</evidence>
<name>A0A841GMJ5_9BACT</name>
<sequence length="235" mass="25950">MGSTGKPDPGKRFRDTIHQLCAGKHQYWRVFSDWAEATALTLVAIVRRDHEIADRRAEILERYTEIERAGFQAMVECVMEALESDPGNDFLGQQFMQMELSNHWKGQFFTPPTVAIMMAQFALGSAEELRERVQRTHFVTVQDPAVGAGVMLIAAAAVVRAAGLDPRDHLHVTGVDVDPTAAHMAYIQLCLLGIPGRVIVGNSLGGDVTSIWPTVAHELGMWDLRLAARRLCSGE</sequence>
<dbReference type="PRINTS" id="PR00507">
    <property type="entry name" value="N12N6MTFRASE"/>
</dbReference>
<dbReference type="InterPro" id="IPR003356">
    <property type="entry name" value="DNA_methylase_A-5"/>
</dbReference>
<dbReference type="Gene3D" id="3.40.50.150">
    <property type="entry name" value="Vaccinia Virus protein VP39"/>
    <property type="match status" value="1"/>
</dbReference>
<dbReference type="Pfam" id="PF02384">
    <property type="entry name" value="N6_Mtase"/>
    <property type="match status" value="1"/>
</dbReference>
<gene>
    <name evidence="3" type="ORF">HNQ61_001628</name>
</gene>
<comment type="similarity">
    <text evidence="1">Belongs to the N(4)/N(6)-methyltransferase family.</text>
</comment>
<dbReference type="RefSeq" id="WP_170039705.1">
    <property type="nucleotide sequence ID" value="NZ_JABDTL010000002.1"/>
</dbReference>
<dbReference type="GO" id="GO:0032259">
    <property type="term" value="P:methylation"/>
    <property type="evidence" value="ECO:0007669"/>
    <property type="project" value="UniProtKB-KW"/>
</dbReference>
<dbReference type="InterPro" id="IPR029063">
    <property type="entry name" value="SAM-dependent_MTases_sf"/>
</dbReference>
<evidence type="ECO:0000256" key="1">
    <source>
        <dbReference type="ARBA" id="ARBA00006594"/>
    </source>
</evidence>
<protein>
    <submittedName>
        <fullName evidence="3">Type I restriction-modification system DNA methylase subunit</fullName>
    </submittedName>
</protein>
<evidence type="ECO:0000259" key="2">
    <source>
        <dbReference type="Pfam" id="PF02384"/>
    </source>
</evidence>
<keyword evidence="3" id="KW-0808">Transferase</keyword>
<keyword evidence="3" id="KW-0489">Methyltransferase</keyword>
<dbReference type="EMBL" id="JACHIA010000003">
    <property type="protein sequence ID" value="MBB6070011.1"/>
    <property type="molecule type" value="Genomic_DNA"/>
</dbReference>
<dbReference type="GO" id="GO:0003677">
    <property type="term" value="F:DNA binding"/>
    <property type="evidence" value="ECO:0007669"/>
    <property type="project" value="InterPro"/>
</dbReference>
<dbReference type="SUPFAM" id="SSF53335">
    <property type="entry name" value="S-adenosyl-L-methionine-dependent methyltransferases"/>
    <property type="match status" value="1"/>
</dbReference>
<dbReference type="GO" id="GO:0008170">
    <property type="term" value="F:N-methyltransferase activity"/>
    <property type="evidence" value="ECO:0007669"/>
    <property type="project" value="InterPro"/>
</dbReference>
<keyword evidence="4" id="KW-1185">Reference proteome</keyword>
<evidence type="ECO:0000313" key="4">
    <source>
        <dbReference type="Proteomes" id="UP000582837"/>
    </source>
</evidence>
<organism evidence="3 4">
    <name type="scientific">Longimicrobium terrae</name>
    <dbReference type="NCBI Taxonomy" id="1639882"/>
    <lineage>
        <taxon>Bacteria</taxon>
        <taxon>Pseudomonadati</taxon>
        <taxon>Gemmatimonadota</taxon>
        <taxon>Longimicrobiia</taxon>
        <taxon>Longimicrobiales</taxon>
        <taxon>Longimicrobiaceae</taxon>
        <taxon>Longimicrobium</taxon>
    </lineage>
</organism>
<reference evidence="3 4" key="1">
    <citation type="submission" date="2020-08" db="EMBL/GenBank/DDBJ databases">
        <title>Genomic Encyclopedia of Type Strains, Phase IV (KMG-IV): sequencing the most valuable type-strain genomes for metagenomic binning, comparative biology and taxonomic classification.</title>
        <authorList>
            <person name="Goeker M."/>
        </authorList>
    </citation>
    <scope>NUCLEOTIDE SEQUENCE [LARGE SCALE GENOMIC DNA]</scope>
    <source>
        <strain evidence="3 4">DSM 29007</strain>
    </source>
</reference>
<proteinExistence type="inferred from homology"/>
<comment type="caution">
    <text evidence="3">The sequence shown here is derived from an EMBL/GenBank/DDBJ whole genome shotgun (WGS) entry which is preliminary data.</text>
</comment>
<dbReference type="AlphaFoldDB" id="A0A841GMJ5"/>
<accession>A0A841GMJ5</accession>